<dbReference type="PANTHER" id="PTHR38479">
    <property type="entry name" value="LMO0824 PROTEIN"/>
    <property type="match status" value="1"/>
</dbReference>
<dbReference type="Pfam" id="PF06224">
    <property type="entry name" value="AlkZ-like"/>
    <property type="match status" value="1"/>
</dbReference>
<dbReference type="PANTHER" id="PTHR38479:SF2">
    <property type="entry name" value="WINGED HELIX DNA-BINDING DOMAIN-CONTAINING PROTEIN"/>
    <property type="match status" value="1"/>
</dbReference>
<dbReference type="AlphaFoldDB" id="A0A2H1KE94"/>
<dbReference type="Proteomes" id="UP000234333">
    <property type="component" value="Unassembled WGS sequence"/>
</dbReference>
<name>A0A2H1KE94_9MICO</name>
<protein>
    <submittedName>
        <fullName evidence="1">Winged helix DNA-binding domain-containing protein</fullName>
    </submittedName>
</protein>
<dbReference type="InterPro" id="IPR009351">
    <property type="entry name" value="AlkZ-like"/>
</dbReference>
<dbReference type="EMBL" id="FXZC01000009">
    <property type="protein sequence ID" value="SMX98101.1"/>
    <property type="molecule type" value="Genomic_DNA"/>
</dbReference>
<evidence type="ECO:0000313" key="1">
    <source>
        <dbReference type="EMBL" id="SMX98101.1"/>
    </source>
</evidence>
<sequence length="370" mass="40056">MVRSARYAESMDSAQISAARMISSGLVGSDALTLAEAVRRLACVQAQALGGALVSVALRTQTRDLAEVRAEIEAGSIVRTWTQRGTVHLTTAEDVGWILRLTAPRRWKTEATRRAHFGVDEPLLETAAALVEAAIADRGPLSREDLVASLAPLMTGISEDEEYGRQRHLITNLSMQGLLIQSGFVPGRDELAFALRDPSADTAVDTESALVEWMRRYVLGHGPVTVDDATRWTDLPKTPIRADLASLVDSGDIAAVTIDDVEHVQAPDLEDRLSVWEDAAHALTLLPGFDELILGYKDRSCTLDPGHERAVVPGGNGMFKNTVVEGTRVRGTWKRSPKKSGPRVLVDPFPGETIDAERVDAVASTHPAFV</sequence>
<gene>
    <name evidence="1" type="ORF">BC102111_03205</name>
</gene>
<keyword evidence="1" id="KW-0238">DNA-binding</keyword>
<evidence type="ECO:0000313" key="2">
    <source>
        <dbReference type="Proteomes" id="UP000234333"/>
    </source>
</evidence>
<dbReference type="GO" id="GO:0003677">
    <property type="term" value="F:DNA binding"/>
    <property type="evidence" value="ECO:0007669"/>
    <property type="project" value="UniProtKB-KW"/>
</dbReference>
<organism evidence="1 2">
    <name type="scientific">Brevibacterium casei CIP 102111</name>
    <dbReference type="NCBI Taxonomy" id="1255625"/>
    <lineage>
        <taxon>Bacteria</taxon>
        <taxon>Bacillati</taxon>
        <taxon>Actinomycetota</taxon>
        <taxon>Actinomycetes</taxon>
        <taxon>Micrococcales</taxon>
        <taxon>Brevibacteriaceae</taxon>
        <taxon>Brevibacterium</taxon>
    </lineage>
</organism>
<proteinExistence type="predicted"/>
<accession>A0A2H1KE94</accession>
<reference evidence="1 2" key="1">
    <citation type="submission" date="2017-03" db="EMBL/GenBank/DDBJ databases">
        <authorList>
            <person name="Afonso C.L."/>
            <person name="Miller P.J."/>
            <person name="Scott M.A."/>
            <person name="Spackman E."/>
            <person name="Goraichik I."/>
            <person name="Dimitrov K.M."/>
            <person name="Suarez D.L."/>
            <person name="Swayne D.E."/>
        </authorList>
    </citation>
    <scope>NUCLEOTIDE SEQUENCE [LARGE SCALE GENOMIC DNA]</scope>
    <source>
        <strain evidence="1 2">CIP 102111</strain>
    </source>
</reference>